<dbReference type="RefSeq" id="WP_039606691.1">
    <property type="nucleotide sequence ID" value="NZ_FMUP01000002.1"/>
</dbReference>
<keyword evidence="1" id="KW-0175">Coiled coil</keyword>
<dbReference type="Gene3D" id="3.40.50.300">
    <property type="entry name" value="P-loop containing nucleotide triphosphate hydrolases"/>
    <property type="match status" value="1"/>
</dbReference>
<protein>
    <submittedName>
        <fullName evidence="3">GTPase</fullName>
    </submittedName>
</protein>
<dbReference type="EMBL" id="JTAK01000004">
    <property type="protein sequence ID" value="KHO64775.1"/>
    <property type="molecule type" value="Genomic_DNA"/>
</dbReference>
<evidence type="ECO:0000256" key="1">
    <source>
        <dbReference type="SAM" id="Coils"/>
    </source>
</evidence>
<name>A0A0B3BQ89_9PSED</name>
<dbReference type="STRING" id="706570.PT85_11360"/>
<feature type="coiled-coil region" evidence="1">
    <location>
        <begin position="579"/>
        <end position="637"/>
    </location>
</feature>
<dbReference type="InterPro" id="IPR045063">
    <property type="entry name" value="Dynamin_N"/>
</dbReference>
<evidence type="ECO:0000259" key="2">
    <source>
        <dbReference type="Pfam" id="PF00350"/>
    </source>
</evidence>
<feature type="domain" description="Dynamin N-terminal" evidence="2">
    <location>
        <begin position="59"/>
        <end position="250"/>
    </location>
</feature>
<comment type="caution">
    <text evidence="3">The sequence shown here is derived from an EMBL/GenBank/DDBJ whole genome shotgun (WGS) entry which is preliminary data.</text>
</comment>
<evidence type="ECO:0000313" key="4">
    <source>
        <dbReference type="Proteomes" id="UP000030980"/>
    </source>
</evidence>
<dbReference type="InterPro" id="IPR027417">
    <property type="entry name" value="P-loop_NTPase"/>
</dbReference>
<dbReference type="InterPro" id="IPR051943">
    <property type="entry name" value="TRAFAC_Dynamin-like_GTPase"/>
</dbReference>
<accession>A0A0B3BQ89</accession>
<evidence type="ECO:0000313" key="3">
    <source>
        <dbReference type="EMBL" id="KHO64775.1"/>
    </source>
</evidence>
<keyword evidence="4" id="KW-1185">Reference proteome</keyword>
<dbReference type="SUPFAM" id="SSF52540">
    <property type="entry name" value="P-loop containing nucleoside triphosphate hydrolases"/>
    <property type="match status" value="1"/>
</dbReference>
<dbReference type="Pfam" id="PF00350">
    <property type="entry name" value="Dynamin_N"/>
    <property type="match status" value="1"/>
</dbReference>
<sequence>MSLDRLGQQIDASVQWKRALTAVLVRYRSWLAANRMATPALEARLERALRQLRSEQLTLAFVGEFSRGKTELINALFFAGCGRRILPSQPGRTTMCPTELFFDARAARPYLRLLPIETRLEEVSLAELRQRPAAWVTFNLDAQEPAAMADAFAEVARVKSVSREQALRLGFDPATLEPSGEEERVRVPAWRHALASVDHPLLRKGLRILDTPGLNALGSEPELTLSMLPEAQVVFFLLAADSGVTASDLAIWDGHVRGLDRIGPRRLYALLNKIDVLEDELLAPEEIAANQERVRRDSAEQLGLGVEQVVPLSARQGLLARVRNDARLLARSRFAELESLLGERLVADRGRLVDEQVVAPLREMLVTSEALLAQRIARVADQQRQLAAQERDQDAVLAELGERARAEHAEHHKGLIALRGQQNLLRRQAELLRQAIGPERLEQHLLAVRERLLGSWTTLGINQGIVGFFSLLESDLDHLRNEAAMADRTVAAIYRRHNEAYPLMAVDAPRLELEAFARELQQLRLRADHFRLRPSTLLTEQHRLTRRFLGTLAQSVVDLHRRLRGAIERWEAEVLLPLLQFNQERKQLLEQQLLEMRALAQASRQARTRGQMLGRYAEQLAQQREEVEELLRSLQRCAPAPQYGNVVQLPLAR</sequence>
<dbReference type="PANTHER" id="PTHR43681:SF1">
    <property type="entry name" value="SARCALUMENIN"/>
    <property type="match status" value="1"/>
</dbReference>
<dbReference type="AlphaFoldDB" id="A0A0B3BQ89"/>
<reference evidence="3 4" key="1">
    <citation type="submission" date="2014-11" db="EMBL/GenBank/DDBJ databases">
        <title>Genome sequence of Pseudomonas tuomuerensis JCM 14085.</title>
        <authorList>
            <person name="Shin S.-K."/>
            <person name="Yi H."/>
        </authorList>
    </citation>
    <scope>NUCLEOTIDE SEQUENCE [LARGE SCALE GENOMIC DNA]</scope>
    <source>
        <strain evidence="3 4">JCM 14085</strain>
    </source>
</reference>
<dbReference type="Proteomes" id="UP000030980">
    <property type="component" value="Unassembled WGS sequence"/>
</dbReference>
<dbReference type="OrthoDB" id="5295100at2"/>
<organism evidence="3 4">
    <name type="scientific">Pseudomonas flexibilis</name>
    <dbReference type="NCBI Taxonomy" id="706570"/>
    <lineage>
        <taxon>Bacteria</taxon>
        <taxon>Pseudomonadati</taxon>
        <taxon>Pseudomonadota</taxon>
        <taxon>Gammaproteobacteria</taxon>
        <taxon>Pseudomonadales</taxon>
        <taxon>Pseudomonadaceae</taxon>
        <taxon>Pseudomonas</taxon>
    </lineage>
</organism>
<dbReference type="PANTHER" id="PTHR43681">
    <property type="entry name" value="TRANSMEMBRANE GTPASE FZO"/>
    <property type="match status" value="1"/>
</dbReference>
<proteinExistence type="predicted"/>
<gene>
    <name evidence="3" type="ORF">PT85_11360</name>
</gene>